<accession>A0A109LMI0</accession>
<protein>
    <submittedName>
        <fullName evidence="2">Uncharacterized protein</fullName>
    </submittedName>
</protein>
<reference evidence="2 3" key="1">
    <citation type="submission" date="2015-05" db="EMBL/GenBank/DDBJ databases">
        <title>A genomic and transcriptomic approach to investigate the blue pigment phenotype in Pseudomonas fluorescens.</title>
        <authorList>
            <person name="Andreani N.A."/>
            <person name="Cardazzo B."/>
        </authorList>
    </citation>
    <scope>NUCLEOTIDE SEQUENCE [LARGE SCALE GENOMIC DNA]</scope>
    <source>
        <strain evidence="2 3">Ps_22</strain>
    </source>
</reference>
<feature type="region of interest" description="Disordered" evidence="1">
    <location>
        <begin position="95"/>
        <end position="118"/>
    </location>
</feature>
<comment type="caution">
    <text evidence="2">The sequence shown here is derived from an EMBL/GenBank/DDBJ whole genome shotgun (WGS) entry which is preliminary data.</text>
</comment>
<proteinExistence type="predicted"/>
<dbReference type="EMBL" id="LCYA01000002">
    <property type="protein sequence ID" value="KWV90306.1"/>
    <property type="molecule type" value="Genomic_DNA"/>
</dbReference>
<feature type="compositionally biased region" description="Polar residues" evidence="1">
    <location>
        <begin position="103"/>
        <end position="118"/>
    </location>
</feature>
<dbReference type="Proteomes" id="UP000061348">
    <property type="component" value="Unassembled WGS sequence"/>
</dbReference>
<evidence type="ECO:0000256" key="1">
    <source>
        <dbReference type="SAM" id="MobiDB-lite"/>
    </source>
</evidence>
<organism evidence="2 3">
    <name type="scientific">Pseudomonas fluorescens</name>
    <dbReference type="NCBI Taxonomy" id="294"/>
    <lineage>
        <taxon>Bacteria</taxon>
        <taxon>Pseudomonadati</taxon>
        <taxon>Pseudomonadota</taxon>
        <taxon>Gammaproteobacteria</taxon>
        <taxon>Pseudomonadales</taxon>
        <taxon>Pseudomonadaceae</taxon>
        <taxon>Pseudomonas</taxon>
    </lineage>
</organism>
<sequence length="156" mass="16597">MDSPTAPNPGWSFIGPVWPKPERRTITNLGLRACRVSQLRPSFSSTPGRKFSIRMSASANSCLRIASPSGCLRLRVSDCLLRACTNHHSEVPSYSLRHLRSGSPPSGDSTLITSAPNSAQMREANGPAIRVPSSMTFRPASGLAVSDMGILTSAGC</sequence>
<name>A0A109LMI0_PSEFL</name>
<evidence type="ECO:0000313" key="2">
    <source>
        <dbReference type="EMBL" id="KWV90306.1"/>
    </source>
</evidence>
<dbReference type="AlphaFoldDB" id="A0A109LMI0"/>
<evidence type="ECO:0000313" key="3">
    <source>
        <dbReference type="Proteomes" id="UP000061348"/>
    </source>
</evidence>
<gene>
    <name evidence="2" type="ORF">PFLmoz3_00304</name>
</gene>